<organism evidence="1 2">
    <name type="scientific">Pseudoalteromonas xiamenensis</name>
    <dbReference type="NCBI Taxonomy" id="882626"/>
    <lineage>
        <taxon>Bacteria</taxon>
        <taxon>Pseudomonadati</taxon>
        <taxon>Pseudomonadota</taxon>
        <taxon>Gammaproteobacteria</taxon>
        <taxon>Alteromonadales</taxon>
        <taxon>Pseudoalteromonadaceae</taxon>
        <taxon>Pseudoalteromonas</taxon>
    </lineage>
</organism>
<dbReference type="RefSeq" id="WP_208844207.1">
    <property type="nucleotide sequence ID" value="NZ_CP072133.1"/>
</dbReference>
<dbReference type="InterPro" id="IPR027417">
    <property type="entry name" value="P-loop_NTPase"/>
</dbReference>
<evidence type="ECO:0000313" key="1">
    <source>
        <dbReference type="EMBL" id="QTH72583.1"/>
    </source>
</evidence>
<dbReference type="KEGG" id="pxi:J5O05_07225"/>
<dbReference type="Proteomes" id="UP000664904">
    <property type="component" value="Chromosome"/>
</dbReference>
<name>A0A975DIP6_9GAMM</name>
<keyword evidence="2" id="KW-1185">Reference proteome</keyword>
<proteinExistence type="predicted"/>
<accession>A0A975DIP6</accession>
<sequence>MKRLNRLVALYRRVSHPDTIFIYQMGKVGSTSLEHSIPHAMHVHAFYSGNHTCPIRQQGLAGNGLRYFFKRTMQELEYCVMRWAFRKRAKTKIVTLVREPLKRNISMFFHDLDSYLFAYYTGFGQVNSAPKTTREQHVDVLKACFLETFPHTYPLHWFDNEFYRMTGIDIFAHPFDKQKGQGVVQSEKYEVLVLNMNKLSENTELLSEFTGVNVDLCNSNVGDNKWYAELYSRFNADDPAFATLKQQFTDSKYFKHFY</sequence>
<evidence type="ECO:0000313" key="2">
    <source>
        <dbReference type="Proteomes" id="UP000664904"/>
    </source>
</evidence>
<gene>
    <name evidence="1" type="ORF">J5O05_07225</name>
</gene>
<dbReference type="SUPFAM" id="SSF52540">
    <property type="entry name" value="P-loop containing nucleoside triphosphate hydrolases"/>
    <property type="match status" value="1"/>
</dbReference>
<dbReference type="InterPro" id="IPR018831">
    <property type="entry name" value="Uncharacterised_NKWYS"/>
</dbReference>
<protein>
    <submittedName>
        <fullName evidence="1">Uncharacterized protein</fullName>
    </submittedName>
</protein>
<dbReference type="AlphaFoldDB" id="A0A975DIP6"/>
<dbReference type="Pfam" id="PF10364">
    <property type="entry name" value="NKWYS"/>
    <property type="match status" value="1"/>
</dbReference>
<dbReference type="EMBL" id="CP072133">
    <property type="protein sequence ID" value="QTH72583.1"/>
    <property type="molecule type" value="Genomic_DNA"/>
</dbReference>
<reference evidence="1" key="1">
    <citation type="submission" date="2021-03" db="EMBL/GenBank/DDBJ databases">
        <title>Complete Genome of Pseudoalteromonas xiamenensis STKMTI.2, a new potential marine bacterium producing anti-Vibrio compounds.</title>
        <authorList>
            <person name="Handayani D.P."/>
            <person name="Isnansetyo A."/>
            <person name="Istiqomah I."/>
            <person name="Jumina J."/>
        </authorList>
    </citation>
    <scope>NUCLEOTIDE SEQUENCE</scope>
    <source>
        <strain evidence="1">STKMTI.2</strain>
    </source>
</reference>